<evidence type="ECO:0000256" key="1">
    <source>
        <dbReference type="SAM" id="MobiDB-lite"/>
    </source>
</evidence>
<feature type="compositionally biased region" description="Low complexity" evidence="1">
    <location>
        <begin position="129"/>
        <end position="146"/>
    </location>
</feature>
<keyword evidence="2" id="KW-1185">Reference proteome</keyword>
<feature type="region of interest" description="Disordered" evidence="1">
    <location>
        <begin position="40"/>
        <end position="207"/>
    </location>
</feature>
<accession>A0A6P5IR77</accession>
<proteinExistence type="predicted"/>
<evidence type="ECO:0000313" key="2">
    <source>
        <dbReference type="Proteomes" id="UP000515140"/>
    </source>
</evidence>
<dbReference type="InParanoid" id="A0A6P5IR77"/>
<feature type="compositionally biased region" description="Basic and acidic residues" evidence="1">
    <location>
        <begin position="119"/>
        <end position="128"/>
    </location>
</feature>
<gene>
    <name evidence="3" type="primary">LOC110193550</name>
</gene>
<dbReference type="GeneID" id="110193550"/>
<dbReference type="KEGG" id="pcw:110193550"/>
<name>A0A6P5IR77_PHACI</name>
<reference evidence="3" key="1">
    <citation type="submission" date="2025-08" db="UniProtKB">
        <authorList>
            <consortium name="RefSeq"/>
        </authorList>
    </citation>
    <scope>IDENTIFICATION</scope>
    <source>
        <tissue evidence="3">Spleen</tissue>
    </source>
</reference>
<evidence type="ECO:0000313" key="3">
    <source>
        <dbReference type="RefSeq" id="XP_020821079.1"/>
    </source>
</evidence>
<dbReference type="RefSeq" id="XP_020821079.1">
    <property type="nucleotide sequence ID" value="XM_020965420.1"/>
</dbReference>
<dbReference type="AlphaFoldDB" id="A0A6P5IR77"/>
<sequence length="260" mass="25793">MSPLKGGGRRALEPWAPARALRVHFLDACFPTSTNCCSSSKVGIGVEGGPSPRRSRFSEGSPPSLGQAPGAGGGALQSRRFPIPGAPSRGQREVATRGGVFSTKSAPSPPARTGACPGEHGEEARPDPRALGLAAARLSLPPAAGPDARRPEGGENWGGGGSAGSLTSSSSGNRDGLGGPGRGEASSSSAAAAAACPPPPPPLRFTQTNKMAAAMAAALPAAQTLRSNRQDVYGQNVPRAPAPPAEAYAGNCAGACSLSS</sequence>
<protein>
    <submittedName>
        <fullName evidence="3">Uncharacterized protein LOC110193550</fullName>
    </submittedName>
</protein>
<dbReference type="Proteomes" id="UP000515140">
    <property type="component" value="Unplaced"/>
</dbReference>
<feature type="compositionally biased region" description="Low complexity" evidence="1">
    <location>
        <begin position="183"/>
        <end position="195"/>
    </location>
</feature>
<organism evidence="2 3">
    <name type="scientific">Phascolarctos cinereus</name>
    <name type="common">Koala</name>
    <dbReference type="NCBI Taxonomy" id="38626"/>
    <lineage>
        <taxon>Eukaryota</taxon>
        <taxon>Metazoa</taxon>
        <taxon>Chordata</taxon>
        <taxon>Craniata</taxon>
        <taxon>Vertebrata</taxon>
        <taxon>Euteleostomi</taxon>
        <taxon>Mammalia</taxon>
        <taxon>Metatheria</taxon>
        <taxon>Diprotodontia</taxon>
        <taxon>Phascolarctidae</taxon>
        <taxon>Phascolarctos</taxon>
    </lineage>
</organism>
<feature type="compositionally biased region" description="Low complexity" evidence="1">
    <location>
        <begin position="164"/>
        <end position="174"/>
    </location>
</feature>